<gene>
    <name evidence="5" type="ORF">EJ997_05975</name>
</gene>
<dbReference type="RefSeq" id="WP_126703755.1">
    <property type="nucleotide sequence ID" value="NZ_CP034593.1"/>
</dbReference>
<evidence type="ECO:0000256" key="1">
    <source>
        <dbReference type="ARBA" id="ARBA00023015"/>
    </source>
</evidence>
<dbReference type="InterPro" id="IPR016032">
    <property type="entry name" value="Sig_transdc_resp-reg_C-effctor"/>
</dbReference>
<sequence length="871" mass="96905">MPRSAFKRLVTTPWFLVSIPEPNPGSLPRPRLDDLLESSSSDFPITIIETPPGFGKATALAAMANARKESTAWVTALAVYSDPVPLFAAILSSLHYLYPGNQGIHDEITRLNQDDDPLHSRIASMLSHLPEDRRTVVVINDAHYLSKKALTDLVVPLARYSRGQLHFILSGMQSLTSWLSKETAEGIAHTIPHSEFLFTREETTELATAAGLDPERIHAANRCMHEETHGWPVAVQLLIKSQYEATVDVETGTAPTLLTEYIVNEALTSLPKRLQDFVLTATASTGTSPKLVTHLTGDISSPALLQECQRRGLFLELLRDKDSDPRFRWHPLFAQSCQDILKERDPEHYDAMQRRTAEWMATRYPSVAITHALKVKDPDFAVHMIEDVWLQMITSDHTATLESLCLEVPTAGRKLPSLLYIRACCRDILGDAIGAKMLKARADRGIATLEGDEAERTRITKAFAELLLLENHSGLDAAVSTAEEILTTTQLHRSLFTHGTFITAWNCLKLSRAPRRAAALFGSVSASAEIAGFPLIGQSAKVGLITAEAFSGRFRVARHLLDEFDTDHKVSAPNSPVVGHVVAWPDAFMSFWQGDMNRAVQLVREIDSVDGYGVDETDLARLYFAYAAALSRDTSLLNEATIMVGKMDDEETHGMPWPIYKHVAEVCLHLARGDRTRAIALLEDVKEHSWARTTRIIIAELWFRLGLPDRARRELDHVDDTSLVSFNLALYQKTLAAIDWVKGNKRRAHSRFESALDAAVPEGVLIPFIYLDDASRELMTTHSYSGTKHNDFLITRIAADAARSRKSTGVGALLSEREYEVFSFLATPMTAEEIAKNLFLSPATVRSHQASIYRKLRVTNRKDAVRQGLSL</sequence>
<dbReference type="PRINTS" id="PR00038">
    <property type="entry name" value="HTHLUXR"/>
</dbReference>
<dbReference type="InterPro" id="IPR049945">
    <property type="entry name" value="AAA_22"/>
</dbReference>
<dbReference type="SUPFAM" id="SSF46894">
    <property type="entry name" value="C-terminal effector domain of the bipartite response regulators"/>
    <property type="match status" value="1"/>
</dbReference>
<dbReference type="SUPFAM" id="SSF52540">
    <property type="entry name" value="P-loop containing nucleoside triphosphate hydrolases"/>
    <property type="match status" value="1"/>
</dbReference>
<dbReference type="Proteomes" id="UP000280344">
    <property type="component" value="Chromosome"/>
</dbReference>
<evidence type="ECO:0000259" key="4">
    <source>
        <dbReference type="PROSITE" id="PS50043"/>
    </source>
</evidence>
<organism evidence="5 6">
    <name type="scientific">Flaviflexus ciconiae</name>
    <dbReference type="NCBI Taxonomy" id="2496867"/>
    <lineage>
        <taxon>Bacteria</taxon>
        <taxon>Bacillati</taxon>
        <taxon>Actinomycetota</taxon>
        <taxon>Actinomycetes</taxon>
        <taxon>Actinomycetales</taxon>
        <taxon>Actinomycetaceae</taxon>
        <taxon>Flaviflexus</taxon>
    </lineage>
</organism>
<keyword evidence="1" id="KW-0805">Transcription regulation</keyword>
<dbReference type="KEGG" id="flh:EJ997_05975"/>
<dbReference type="OrthoDB" id="136365at2"/>
<dbReference type="GO" id="GO:0003677">
    <property type="term" value="F:DNA binding"/>
    <property type="evidence" value="ECO:0007669"/>
    <property type="project" value="UniProtKB-KW"/>
</dbReference>
<dbReference type="InterPro" id="IPR000792">
    <property type="entry name" value="Tscrpt_reg_LuxR_C"/>
</dbReference>
<feature type="domain" description="HTH luxR-type" evidence="4">
    <location>
        <begin position="807"/>
        <end position="871"/>
    </location>
</feature>
<dbReference type="PANTHER" id="PTHR44688:SF16">
    <property type="entry name" value="DNA-BINDING TRANSCRIPTIONAL ACTIVATOR DEVR_DOSR"/>
    <property type="match status" value="1"/>
</dbReference>
<dbReference type="AlphaFoldDB" id="A0A3S9PX65"/>
<protein>
    <recommendedName>
        <fullName evidence="4">HTH luxR-type domain-containing protein</fullName>
    </recommendedName>
</protein>
<dbReference type="InterPro" id="IPR036388">
    <property type="entry name" value="WH-like_DNA-bd_sf"/>
</dbReference>
<dbReference type="PROSITE" id="PS50043">
    <property type="entry name" value="HTH_LUXR_2"/>
    <property type="match status" value="1"/>
</dbReference>
<dbReference type="Pfam" id="PF13401">
    <property type="entry name" value="AAA_22"/>
    <property type="match status" value="1"/>
</dbReference>
<reference evidence="5 6" key="1">
    <citation type="submission" date="2018-12" db="EMBL/GenBank/DDBJ databases">
        <title>Complete genome sequence of Flaviflexus sp. H23T48.</title>
        <authorList>
            <person name="Bae J.-W."/>
            <person name="Lee J.-Y."/>
        </authorList>
    </citation>
    <scope>NUCLEOTIDE SEQUENCE [LARGE SCALE GENOMIC DNA]</scope>
    <source>
        <strain evidence="5 6">H23T48</strain>
    </source>
</reference>
<name>A0A3S9PX65_9ACTO</name>
<dbReference type="Pfam" id="PF25873">
    <property type="entry name" value="WHD_MalT"/>
    <property type="match status" value="1"/>
</dbReference>
<evidence type="ECO:0000256" key="2">
    <source>
        <dbReference type="ARBA" id="ARBA00023125"/>
    </source>
</evidence>
<keyword evidence="3" id="KW-0804">Transcription</keyword>
<accession>A0A3S9PX65</accession>
<dbReference type="Pfam" id="PF00196">
    <property type="entry name" value="GerE"/>
    <property type="match status" value="1"/>
</dbReference>
<dbReference type="GO" id="GO:0006355">
    <property type="term" value="P:regulation of DNA-templated transcription"/>
    <property type="evidence" value="ECO:0007669"/>
    <property type="project" value="InterPro"/>
</dbReference>
<proteinExistence type="predicted"/>
<dbReference type="Gene3D" id="1.10.10.10">
    <property type="entry name" value="Winged helix-like DNA-binding domain superfamily/Winged helix DNA-binding domain"/>
    <property type="match status" value="1"/>
</dbReference>
<dbReference type="InterPro" id="IPR027417">
    <property type="entry name" value="P-loop_NTPase"/>
</dbReference>
<dbReference type="PANTHER" id="PTHR44688">
    <property type="entry name" value="DNA-BINDING TRANSCRIPTIONAL ACTIVATOR DEVR_DOSR"/>
    <property type="match status" value="1"/>
</dbReference>
<evidence type="ECO:0000313" key="5">
    <source>
        <dbReference type="EMBL" id="AZQ76949.1"/>
    </source>
</evidence>
<dbReference type="GO" id="GO:0016887">
    <property type="term" value="F:ATP hydrolysis activity"/>
    <property type="evidence" value="ECO:0007669"/>
    <property type="project" value="InterPro"/>
</dbReference>
<evidence type="ECO:0000256" key="3">
    <source>
        <dbReference type="ARBA" id="ARBA00023163"/>
    </source>
</evidence>
<evidence type="ECO:0000313" key="6">
    <source>
        <dbReference type="Proteomes" id="UP000280344"/>
    </source>
</evidence>
<dbReference type="EMBL" id="CP034593">
    <property type="protein sequence ID" value="AZQ76949.1"/>
    <property type="molecule type" value="Genomic_DNA"/>
</dbReference>
<dbReference type="CDD" id="cd06170">
    <property type="entry name" value="LuxR_C_like"/>
    <property type="match status" value="1"/>
</dbReference>
<dbReference type="SMART" id="SM00421">
    <property type="entry name" value="HTH_LUXR"/>
    <property type="match status" value="1"/>
</dbReference>
<keyword evidence="2" id="KW-0238">DNA-binding</keyword>
<dbReference type="InterPro" id="IPR059106">
    <property type="entry name" value="WHD_MalT"/>
</dbReference>
<keyword evidence="6" id="KW-1185">Reference proteome</keyword>